<evidence type="ECO:0000259" key="1">
    <source>
        <dbReference type="Pfam" id="PF00688"/>
    </source>
</evidence>
<dbReference type="Proteomes" id="UP001162483">
    <property type="component" value="Unassembled WGS sequence"/>
</dbReference>
<protein>
    <recommendedName>
        <fullName evidence="1">TGF-beta propeptide domain-containing protein</fullName>
    </recommendedName>
</protein>
<organism evidence="2 3">
    <name type="scientific">Staurois parvus</name>
    <dbReference type="NCBI Taxonomy" id="386267"/>
    <lineage>
        <taxon>Eukaryota</taxon>
        <taxon>Metazoa</taxon>
        <taxon>Chordata</taxon>
        <taxon>Craniata</taxon>
        <taxon>Vertebrata</taxon>
        <taxon>Euteleostomi</taxon>
        <taxon>Amphibia</taxon>
        <taxon>Batrachia</taxon>
        <taxon>Anura</taxon>
        <taxon>Neobatrachia</taxon>
        <taxon>Ranoidea</taxon>
        <taxon>Ranidae</taxon>
        <taxon>Staurois</taxon>
    </lineage>
</organism>
<dbReference type="InterPro" id="IPR001111">
    <property type="entry name" value="TGF-b_propeptide"/>
</dbReference>
<evidence type="ECO:0000313" key="2">
    <source>
        <dbReference type="EMBL" id="CAI9533132.1"/>
    </source>
</evidence>
<name>A0ABN9AAW8_9NEOB</name>
<feature type="domain" description="TGF-beta propeptide" evidence="1">
    <location>
        <begin position="18"/>
        <end position="128"/>
    </location>
</feature>
<sequence>MPTESKYVMNHPKQKKCCYFKLNSEIQSAKISKAQLWIHLKPVQMPATVVVQILRLIKPLKDGTRHIGIRTLKLDMNPGLGTWQSFDVKTVLQNWLKQPETNLGIEIKALVGNGEDLVVTNNENGLVGFILHLTLF</sequence>
<evidence type="ECO:0000313" key="3">
    <source>
        <dbReference type="Proteomes" id="UP001162483"/>
    </source>
</evidence>
<dbReference type="Pfam" id="PF00688">
    <property type="entry name" value="TGFb_propeptide"/>
    <property type="match status" value="1"/>
</dbReference>
<dbReference type="Gene3D" id="2.60.120.970">
    <property type="match status" value="1"/>
</dbReference>
<dbReference type="EMBL" id="CATNWA010000110">
    <property type="protein sequence ID" value="CAI9533132.1"/>
    <property type="molecule type" value="Genomic_DNA"/>
</dbReference>
<gene>
    <name evidence="2" type="ORF">SPARVUS_LOCUS328562</name>
</gene>
<proteinExistence type="predicted"/>
<comment type="caution">
    <text evidence="2">The sequence shown here is derived from an EMBL/GenBank/DDBJ whole genome shotgun (WGS) entry which is preliminary data.</text>
</comment>
<reference evidence="2" key="1">
    <citation type="submission" date="2023-05" db="EMBL/GenBank/DDBJ databases">
        <authorList>
            <person name="Stuckert A."/>
        </authorList>
    </citation>
    <scope>NUCLEOTIDE SEQUENCE</scope>
</reference>
<accession>A0ABN9AAW8</accession>
<keyword evidence="3" id="KW-1185">Reference proteome</keyword>